<dbReference type="RefSeq" id="WP_104439835.1">
    <property type="nucleotide sequence ID" value="NZ_PTJA01000023.1"/>
</dbReference>
<feature type="transmembrane region" description="Helical" evidence="1">
    <location>
        <begin position="245"/>
        <end position="275"/>
    </location>
</feature>
<feature type="transmembrane region" description="Helical" evidence="1">
    <location>
        <begin position="104"/>
        <end position="137"/>
    </location>
</feature>
<dbReference type="GO" id="GO:0005886">
    <property type="term" value="C:plasma membrane"/>
    <property type="evidence" value="ECO:0007669"/>
    <property type="project" value="TreeGrafter"/>
</dbReference>
<keyword evidence="3" id="KW-1185">Reference proteome</keyword>
<gene>
    <name evidence="2" type="ORF">BXY41_1239</name>
</gene>
<accession>A0A2S6HB25</accession>
<dbReference type="PANTHER" id="PTHR30354">
    <property type="entry name" value="GNT FAMILY GLUCONATE TRANSPORTER"/>
    <property type="match status" value="1"/>
</dbReference>
<reference evidence="2 3" key="1">
    <citation type="submission" date="2018-02" db="EMBL/GenBank/DDBJ databases">
        <title>Genomic Encyclopedia of Archaeal and Bacterial Type Strains, Phase II (KMG-II): from individual species to whole genera.</title>
        <authorList>
            <person name="Goeker M."/>
        </authorList>
    </citation>
    <scope>NUCLEOTIDE SEQUENCE [LARGE SCALE GENOMIC DNA]</scope>
    <source>
        <strain evidence="2 3">DSM 3808</strain>
    </source>
</reference>
<dbReference type="AlphaFoldDB" id="A0A2S6HB25"/>
<dbReference type="EMBL" id="PTJA01000023">
    <property type="protein sequence ID" value="PPK74694.1"/>
    <property type="molecule type" value="Genomic_DNA"/>
</dbReference>
<feature type="transmembrane region" description="Helical" evidence="1">
    <location>
        <begin position="149"/>
        <end position="168"/>
    </location>
</feature>
<dbReference type="InterPro" id="IPR003474">
    <property type="entry name" value="Glcn_transporter"/>
</dbReference>
<sequence>MLGYISIFIGIAIVMILMMRNWSPLIVGIAAAAVVIVLNGLPYSETMSNTYFVKFCDMFLALFPAIFSGSLLAQVFSRSGAVITIADKMANAMFKEGSSQTRKYISAILALIAVSGIVCYCGMNSLVTLIATYPIALRIMERADIPKRFVMGILTCGVYTFAMTGPGSAEIVNILAMQILGTPSYSGFYGGIVAIIVEIIVTTSLLTLMIKNDVKRGARFEYGPKDLLPIEDKPRPGFMKAFAPLLLLLLLFNFFALDIFTATMISWMVSVILFYPYLGGMSELKESVSIGGKMAFIPTGSVASIVGFTAVVQTLPEFQSMIDGIFNLNVPVGFILILSVCLIAAITGSSSSSIRIAVPLVMERCQKAGLSLAYIHRVSCFASSIIDELPWSSAVVINMEIADLKLKDGYPPIFVSSCVATLCGTAVCAIFMQLFPYLP</sequence>
<feature type="transmembrane region" description="Helical" evidence="1">
    <location>
        <begin position="6"/>
        <end position="39"/>
    </location>
</feature>
<feature type="transmembrane region" description="Helical" evidence="1">
    <location>
        <begin position="413"/>
        <end position="435"/>
    </location>
</feature>
<keyword evidence="1" id="KW-1133">Transmembrane helix</keyword>
<evidence type="ECO:0000313" key="2">
    <source>
        <dbReference type="EMBL" id="PPK74694.1"/>
    </source>
</evidence>
<protein>
    <submittedName>
        <fullName evidence="2">H+/gluconate symporter-like permease</fullName>
    </submittedName>
</protein>
<dbReference type="OrthoDB" id="86125at2"/>
<proteinExistence type="predicted"/>
<dbReference type="GO" id="GO:0015128">
    <property type="term" value="F:gluconate transmembrane transporter activity"/>
    <property type="evidence" value="ECO:0007669"/>
    <property type="project" value="InterPro"/>
</dbReference>
<keyword evidence="1" id="KW-0472">Membrane</keyword>
<feature type="transmembrane region" description="Helical" evidence="1">
    <location>
        <begin position="188"/>
        <end position="210"/>
    </location>
</feature>
<feature type="transmembrane region" description="Helical" evidence="1">
    <location>
        <begin position="51"/>
        <end position="73"/>
    </location>
</feature>
<name>A0A2S6HB25_9FIRM</name>
<dbReference type="Proteomes" id="UP000237749">
    <property type="component" value="Unassembled WGS sequence"/>
</dbReference>
<keyword evidence="1" id="KW-0812">Transmembrane</keyword>
<evidence type="ECO:0000313" key="3">
    <source>
        <dbReference type="Proteomes" id="UP000237749"/>
    </source>
</evidence>
<dbReference type="PANTHER" id="PTHR30354:SF7">
    <property type="entry name" value="BLL7963 PROTEIN"/>
    <property type="match status" value="1"/>
</dbReference>
<comment type="caution">
    <text evidence="2">The sequence shown here is derived from an EMBL/GenBank/DDBJ whole genome shotgun (WGS) entry which is preliminary data.</text>
</comment>
<evidence type="ECO:0000256" key="1">
    <source>
        <dbReference type="SAM" id="Phobius"/>
    </source>
</evidence>
<feature type="transmembrane region" description="Helical" evidence="1">
    <location>
        <begin position="295"/>
        <end position="312"/>
    </location>
</feature>
<feature type="transmembrane region" description="Helical" evidence="1">
    <location>
        <begin position="324"/>
        <end position="346"/>
    </location>
</feature>
<organism evidence="2 3">
    <name type="scientific">Lacrimispora xylanisolvens</name>
    <dbReference type="NCBI Taxonomy" id="384636"/>
    <lineage>
        <taxon>Bacteria</taxon>
        <taxon>Bacillati</taxon>
        <taxon>Bacillota</taxon>
        <taxon>Clostridia</taxon>
        <taxon>Lachnospirales</taxon>
        <taxon>Lachnospiraceae</taxon>
        <taxon>Lacrimispora</taxon>
    </lineage>
</organism>